<dbReference type="EMBL" id="JARKNE010000007">
    <property type="protein sequence ID" value="KAK5818478.1"/>
    <property type="molecule type" value="Genomic_DNA"/>
</dbReference>
<keyword evidence="2" id="KW-1185">Reference proteome</keyword>
<dbReference type="PANTHER" id="PTHR47481">
    <property type="match status" value="1"/>
</dbReference>
<proteinExistence type="predicted"/>
<protein>
    <submittedName>
        <fullName evidence="1">Uncharacterized protein</fullName>
    </submittedName>
</protein>
<dbReference type="Proteomes" id="UP001358586">
    <property type="component" value="Chromosome 7"/>
</dbReference>
<evidence type="ECO:0000313" key="2">
    <source>
        <dbReference type="Proteomes" id="UP001358586"/>
    </source>
</evidence>
<comment type="caution">
    <text evidence="1">The sequence shown here is derived from an EMBL/GenBank/DDBJ whole genome shotgun (WGS) entry which is preliminary data.</text>
</comment>
<gene>
    <name evidence="1" type="ORF">PVK06_023415</name>
</gene>
<dbReference type="PANTHER" id="PTHR47481:SF10">
    <property type="entry name" value="COPIA-LIKE POLYPROTEIN_RETROTRANSPOSON"/>
    <property type="match status" value="1"/>
</dbReference>
<organism evidence="1 2">
    <name type="scientific">Gossypium arboreum</name>
    <name type="common">Tree cotton</name>
    <name type="synonym">Gossypium nanking</name>
    <dbReference type="NCBI Taxonomy" id="29729"/>
    <lineage>
        <taxon>Eukaryota</taxon>
        <taxon>Viridiplantae</taxon>
        <taxon>Streptophyta</taxon>
        <taxon>Embryophyta</taxon>
        <taxon>Tracheophyta</taxon>
        <taxon>Spermatophyta</taxon>
        <taxon>Magnoliopsida</taxon>
        <taxon>eudicotyledons</taxon>
        <taxon>Gunneridae</taxon>
        <taxon>Pentapetalae</taxon>
        <taxon>rosids</taxon>
        <taxon>malvids</taxon>
        <taxon>Malvales</taxon>
        <taxon>Malvaceae</taxon>
        <taxon>Malvoideae</taxon>
        <taxon>Gossypium</taxon>
    </lineage>
</organism>
<sequence length="168" mass="18034">MAVRRSLVLGFPRHDTIFGGHVTSSVAFCAVVGGISCSKSGSLDICSIGLIAQMACDIWNAETCLFAAVSGAKLSCIRHDLHSLKKGKLSITDYVAKIQNIYALIEASGSRISEAEKVEVVLAGLTPDFDAVFTLASFSTETLPFQRLVDVLLEFEAHQNRGVQELSI</sequence>
<accession>A0ABR0PB66</accession>
<reference evidence="1 2" key="1">
    <citation type="submission" date="2023-03" db="EMBL/GenBank/DDBJ databases">
        <title>WGS of Gossypium arboreum.</title>
        <authorList>
            <person name="Yu D."/>
        </authorList>
    </citation>
    <scope>NUCLEOTIDE SEQUENCE [LARGE SCALE GENOMIC DNA]</scope>
    <source>
        <tissue evidence="1">Leaf</tissue>
    </source>
</reference>
<dbReference type="Pfam" id="PF14223">
    <property type="entry name" value="Retrotran_gag_2"/>
    <property type="match status" value="1"/>
</dbReference>
<evidence type="ECO:0000313" key="1">
    <source>
        <dbReference type="EMBL" id="KAK5818478.1"/>
    </source>
</evidence>
<name>A0ABR0PB66_GOSAR</name>